<dbReference type="EMBL" id="NPEU01000039">
    <property type="protein sequence ID" value="RAI40534.1"/>
    <property type="molecule type" value="Genomic_DNA"/>
</dbReference>
<name>A0A327KRE3_9BRAD</name>
<gene>
    <name evidence="1" type="ORF">CH338_05980</name>
</gene>
<dbReference type="InterPro" id="IPR021508">
    <property type="entry name" value="Gp17-like"/>
</dbReference>
<reference evidence="1 2" key="1">
    <citation type="submission" date="2017-07" db="EMBL/GenBank/DDBJ databases">
        <title>Draft Genome Sequences of Select Purple Nonsulfur Bacteria.</title>
        <authorList>
            <person name="Lasarre B."/>
            <person name="Mckinlay J.B."/>
        </authorList>
    </citation>
    <scope>NUCLEOTIDE SEQUENCE [LARGE SCALE GENOMIC DNA]</scope>
    <source>
        <strain evidence="1 2">DSM 11907</strain>
    </source>
</reference>
<evidence type="ECO:0008006" key="3">
    <source>
        <dbReference type="Google" id="ProtNLM"/>
    </source>
</evidence>
<dbReference type="AlphaFoldDB" id="A0A327KRE3"/>
<comment type="caution">
    <text evidence="1">The sequence shown here is derived from an EMBL/GenBank/DDBJ whole genome shotgun (WGS) entry which is preliminary data.</text>
</comment>
<keyword evidence="2" id="KW-1185">Reference proteome</keyword>
<proteinExistence type="predicted"/>
<evidence type="ECO:0000313" key="2">
    <source>
        <dbReference type="Proteomes" id="UP000248863"/>
    </source>
</evidence>
<dbReference type="Proteomes" id="UP000248863">
    <property type="component" value="Unassembled WGS sequence"/>
</dbReference>
<dbReference type="Pfam" id="PF11367">
    <property type="entry name" value="Tail_completion_gp17"/>
    <property type="match status" value="1"/>
</dbReference>
<accession>A0A327KRE3</accession>
<protein>
    <recommendedName>
        <fullName evidence="3">DUF3168 domain-containing protein</fullName>
    </recommendedName>
</protein>
<organism evidence="1 2">
    <name type="scientific">Rhodoplanes elegans</name>
    <dbReference type="NCBI Taxonomy" id="29408"/>
    <lineage>
        <taxon>Bacteria</taxon>
        <taxon>Pseudomonadati</taxon>
        <taxon>Pseudomonadota</taxon>
        <taxon>Alphaproteobacteria</taxon>
        <taxon>Hyphomicrobiales</taxon>
        <taxon>Nitrobacteraceae</taxon>
        <taxon>Rhodoplanes</taxon>
    </lineage>
</organism>
<sequence length="146" mass="15232">MPRWRRATGSCGGDPMTTPVTVVVTLLRAAPDVAEIAGTRIYAGAAPQTSAPPDLVVVRTGEAEAYDLDGATGAPETKVVVACRAATYADADRLSRAAVAALKDGVHVQGARHWTVTRDLVSDISPVDDAGSRTWVAMEGFEVIAE</sequence>
<evidence type="ECO:0000313" key="1">
    <source>
        <dbReference type="EMBL" id="RAI40534.1"/>
    </source>
</evidence>